<evidence type="ECO:0000256" key="1">
    <source>
        <dbReference type="SAM" id="Coils"/>
    </source>
</evidence>
<reference evidence="4" key="1">
    <citation type="submission" date="2021-01" db="EMBL/GenBank/DDBJ databases">
        <authorList>
            <person name="Kaushik A."/>
        </authorList>
    </citation>
    <scope>NUCLEOTIDE SEQUENCE</scope>
    <source>
        <strain evidence="4">AG5</strain>
        <strain evidence="3">Type strain: AG8-Rh-89/</strain>
    </source>
</reference>
<feature type="coiled-coil region" evidence="1">
    <location>
        <begin position="336"/>
        <end position="375"/>
    </location>
</feature>
<organism evidence="4 5">
    <name type="scientific">Rhizoctonia solani</name>
    <dbReference type="NCBI Taxonomy" id="456999"/>
    <lineage>
        <taxon>Eukaryota</taxon>
        <taxon>Fungi</taxon>
        <taxon>Dikarya</taxon>
        <taxon>Basidiomycota</taxon>
        <taxon>Agaricomycotina</taxon>
        <taxon>Agaricomycetes</taxon>
        <taxon>Cantharellales</taxon>
        <taxon>Ceratobasidiaceae</taxon>
        <taxon>Rhizoctonia</taxon>
    </lineage>
</organism>
<dbReference type="Gene3D" id="3.40.50.300">
    <property type="entry name" value="P-loop containing nucleotide triphosphate hydrolases"/>
    <property type="match status" value="1"/>
</dbReference>
<dbReference type="GO" id="GO:0005525">
    <property type="term" value="F:GTP binding"/>
    <property type="evidence" value="ECO:0007669"/>
    <property type="project" value="InterPro"/>
</dbReference>
<sequence length="383" mass="42951">MSDIHSGLQDVDIIVLFGATGSGKSTFANVASDDSMEVGRGLTSCTQRVEPTRMFLVDGKPVVVIDSPGFDDTYASDAEILKSVAGFLATAYTEKFKITGLIFLHKITDTRVGGKALLHMRMFRQICGIDALKNVVYVTNMWSEPPTENEVLRESELRESDQFFGMPLSHGAQMCRHNNTQESAHNIIRKVLPLPPNATALAEELVGGIPLDKTKAGKALGLGLEEEVRKLNDEIEGLREDHAQAIRENNEKHQKALAQMEQKAQADRRNLENQIASLSQGHKKQAEDWAKQLRECSASMTANAEEIARLNQARREQGAFWAKQLKECSDSVVKTTDELRNRHDKAMMKAREDEENRMKNMRDEFNVELAKARNRPRRFCIIA</sequence>
<comment type="caution">
    <text evidence="4">The sequence shown here is derived from an EMBL/GenBank/DDBJ whole genome shotgun (WGS) entry which is preliminary data.</text>
</comment>
<dbReference type="EMBL" id="CAJNJQ010000515">
    <property type="protein sequence ID" value="CAE7083521.1"/>
    <property type="molecule type" value="Genomic_DNA"/>
</dbReference>
<evidence type="ECO:0000313" key="3">
    <source>
        <dbReference type="EMBL" id="CAE6429240.1"/>
    </source>
</evidence>
<dbReference type="CDD" id="cd00882">
    <property type="entry name" value="Ras_like_GTPase"/>
    <property type="match status" value="1"/>
</dbReference>
<evidence type="ECO:0000313" key="5">
    <source>
        <dbReference type="Proteomes" id="UP000663827"/>
    </source>
</evidence>
<accession>A0A8H3DU26</accession>
<protein>
    <recommendedName>
        <fullName evidence="2">G domain-containing protein</fullName>
    </recommendedName>
</protein>
<feature type="coiled-coil region" evidence="1">
    <location>
        <begin position="221"/>
        <end position="288"/>
    </location>
</feature>
<gene>
    <name evidence="3" type="ORF">RDB_LOCUS17932</name>
    <name evidence="4" type="ORF">RDB_LOCUS25740</name>
</gene>
<dbReference type="AlphaFoldDB" id="A0A8H3DU26"/>
<feature type="domain" description="G" evidence="2">
    <location>
        <begin position="14"/>
        <end position="74"/>
    </location>
</feature>
<evidence type="ECO:0000313" key="4">
    <source>
        <dbReference type="EMBL" id="CAE7083521.1"/>
    </source>
</evidence>
<dbReference type="SUPFAM" id="SSF52540">
    <property type="entry name" value="P-loop containing nucleoside triphosphate hydrolases"/>
    <property type="match status" value="1"/>
</dbReference>
<dbReference type="Pfam" id="PF01926">
    <property type="entry name" value="MMR_HSR1"/>
    <property type="match status" value="1"/>
</dbReference>
<name>A0A8H3DU26_9AGAM</name>
<dbReference type="Proteomes" id="UP000663850">
    <property type="component" value="Unassembled WGS sequence"/>
</dbReference>
<proteinExistence type="predicted"/>
<dbReference type="Proteomes" id="UP000663827">
    <property type="component" value="Unassembled WGS sequence"/>
</dbReference>
<keyword evidence="1" id="KW-0175">Coiled coil</keyword>
<dbReference type="EMBL" id="CAJMWZ010000948">
    <property type="protein sequence ID" value="CAE6429240.1"/>
    <property type="molecule type" value="Genomic_DNA"/>
</dbReference>
<dbReference type="InterPro" id="IPR027417">
    <property type="entry name" value="P-loop_NTPase"/>
</dbReference>
<dbReference type="InterPro" id="IPR006073">
    <property type="entry name" value="GTP-bd"/>
</dbReference>
<evidence type="ECO:0000259" key="2">
    <source>
        <dbReference type="Pfam" id="PF01926"/>
    </source>
</evidence>